<proteinExistence type="predicted"/>
<dbReference type="InterPro" id="IPR028356">
    <property type="entry name" value="UDPglc_DH_euk"/>
</dbReference>
<comment type="pathway">
    <text evidence="1">Nucleotide-sugar biosynthesis; UDP-alpha-D-glucuronate biosynthesis; UDP-alpha-D-glucuronate from UDP-alpha-D-glucose: step 1/1.</text>
</comment>
<dbReference type="InterPro" id="IPR001732">
    <property type="entry name" value="UDP-Glc/GDP-Man_DH_N"/>
</dbReference>
<dbReference type="SUPFAM" id="SSF48179">
    <property type="entry name" value="6-phosphogluconate dehydrogenase C-terminal domain-like"/>
    <property type="match status" value="1"/>
</dbReference>
<dbReference type="InterPro" id="IPR008927">
    <property type="entry name" value="6-PGluconate_DH-like_C_sf"/>
</dbReference>
<protein>
    <recommendedName>
        <fullName evidence="2">UDP-glucose 6-dehydrogenase</fullName>
        <ecNumber evidence="2">1.1.1.22</ecNumber>
    </recommendedName>
</protein>
<keyword evidence="4" id="KW-0520">NAD</keyword>
<keyword evidence="8" id="KW-1185">Reference proteome</keyword>
<organism evidence="7 8">
    <name type="scientific">Aspergillus nanangensis</name>
    <dbReference type="NCBI Taxonomy" id="2582783"/>
    <lineage>
        <taxon>Eukaryota</taxon>
        <taxon>Fungi</taxon>
        <taxon>Dikarya</taxon>
        <taxon>Ascomycota</taxon>
        <taxon>Pezizomycotina</taxon>
        <taxon>Eurotiomycetes</taxon>
        <taxon>Eurotiomycetidae</taxon>
        <taxon>Eurotiales</taxon>
        <taxon>Aspergillaceae</taxon>
        <taxon>Aspergillus</taxon>
        <taxon>Aspergillus subgen. Circumdati</taxon>
    </lineage>
</organism>
<accession>A0AAD4CZ25</accession>
<sequence length="548" mass="60238">MPFLSFIFALAGVSFCFSRRRQYRAIEEKESSRVVVQGHTYSDVVAETPQTPPQPSRKVENVRCACIIGAGYTGALTAAVLAKQNPQVQFFVVDSHSQLIDAWNSGQVPVTEPGLEQLLFEDCEELRETESRDNQYDPIEDDNMQLELLGAPQQRCWKLSNLNFSTNVHAGIAAADMIFLCTDVPEAIDGESDNQRLNSSTSEDILLAIAQVSTGHKIIVQKSAAPCGAVASIKKTLKTNASPTASFEVLSNPDFLVPGSALQDLLYPQRVIIGHIFSEDMSPEAITALKRLYNTWVPEERIITMDAWSSELGKITASALLAQQMSSLGSMGVICESMNASVDYVAQTLGIGHHMGIGLGAEHFRKDVLGLVYLAQELGLQEVAEYWKAVLRMNEFCVRRTATRFIDRLSSGCLGEKTKTRVAIVGFTGSTVNSRNTSALYFARELVSRGVEVTIYVPRVSRVRMEEGLHGHDSELGGIVCAESLEEACRGRNAVVHFGSRETEQSQAPWSSIVQDMEPPRLFFDPNATANRSMMQEVGLEVFRPGIC</sequence>
<dbReference type="Pfam" id="PF03721">
    <property type="entry name" value="UDPG_MGDP_dh_N"/>
    <property type="match status" value="2"/>
</dbReference>
<dbReference type="EC" id="1.1.1.22" evidence="2"/>
<dbReference type="Pfam" id="PF00984">
    <property type="entry name" value="UDPG_MGDP_dh"/>
    <property type="match status" value="1"/>
</dbReference>
<reference evidence="7" key="1">
    <citation type="journal article" date="2019" name="Beilstein J. Org. Chem.">
        <title>Nanangenines: drimane sesquiterpenoids as the dominant metabolite cohort of a novel Australian fungus, Aspergillus nanangensis.</title>
        <authorList>
            <person name="Lacey H.J."/>
            <person name="Gilchrist C.L.M."/>
            <person name="Crombie A."/>
            <person name="Kalaitzis J.A."/>
            <person name="Vuong D."/>
            <person name="Rutledge P.J."/>
            <person name="Turner P."/>
            <person name="Pitt J.I."/>
            <person name="Lacey E."/>
            <person name="Chooi Y.H."/>
            <person name="Piggott A.M."/>
        </authorList>
    </citation>
    <scope>NUCLEOTIDE SEQUENCE</scope>
    <source>
        <strain evidence="7">MST-FP2251</strain>
    </source>
</reference>
<feature type="domain" description="UDP-glucose/GDP-mannose dehydrogenase C-terminal" evidence="6">
    <location>
        <begin position="423"/>
        <end position="526"/>
    </location>
</feature>
<dbReference type="EMBL" id="VCAU01000001">
    <property type="protein sequence ID" value="KAF9895162.1"/>
    <property type="molecule type" value="Genomic_DNA"/>
</dbReference>
<feature type="chain" id="PRO_5042022139" description="UDP-glucose 6-dehydrogenase" evidence="5">
    <location>
        <begin position="19"/>
        <end position="548"/>
    </location>
</feature>
<dbReference type="GO" id="GO:0006024">
    <property type="term" value="P:glycosaminoglycan biosynthetic process"/>
    <property type="evidence" value="ECO:0007669"/>
    <property type="project" value="TreeGrafter"/>
</dbReference>
<evidence type="ECO:0000256" key="1">
    <source>
        <dbReference type="ARBA" id="ARBA00004701"/>
    </source>
</evidence>
<keyword evidence="5" id="KW-0732">Signal</keyword>
<evidence type="ECO:0000256" key="5">
    <source>
        <dbReference type="SAM" id="SignalP"/>
    </source>
</evidence>
<dbReference type="PANTHER" id="PTHR11374:SF57">
    <property type="entry name" value="DEHYDROGENASE UGD1, PUTATIVE (AFU_ORTHOLOGUE AFUA_8G00920)-RELATED"/>
    <property type="match status" value="1"/>
</dbReference>
<evidence type="ECO:0000259" key="6">
    <source>
        <dbReference type="SMART" id="SM00984"/>
    </source>
</evidence>
<evidence type="ECO:0000256" key="3">
    <source>
        <dbReference type="ARBA" id="ARBA00023002"/>
    </source>
</evidence>
<dbReference type="Gene3D" id="3.40.50.720">
    <property type="entry name" value="NAD(P)-binding Rossmann-like Domain"/>
    <property type="match status" value="2"/>
</dbReference>
<dbReference type="InterPro" id="IPR014027">
    <property type="entry name" value="UDP-Glc/GDP-Man_DH_C"/>
</dbReference>
<dbReference type="Gene3D" id="1.20.5.100">
    <property type="entry name" value="Cytochrome c1, transmembrane anchor, C-terminal"/>
    <property type="match status" value="1"/>
</dbReference>
<dbReference type="GO" id="GO:0005634">
    <property type="term" value="C:nucleus"/>
    <property type="evidence" value="ECO:0007669"/>
    <property type="project" value="TreeGrafter"/>
</dbReference>
<dbReference type="Proteomes" id="UP001194746">
    <property type="component" value="Unassembled WGS sequence"/>
</dbReference>
<dbReference type="InterPro" id="IPR014026">
    <property type="entry name" value="UDP-Glc/GDP-Man_DH_dimer"/>
</dbReference>
<evidence type="ECO:0000313" key="7">
    <source>
        <dbReference type="EMBL" id="KAF9895162.1"/>
    </source>
</evidence>
<dbReference type="SUPFAM" id="SSF51735">
    <property type="entry name" value="NAD(P)-binding Rossmann-fold domains"/>
    <property type="match status" value="1"/>
</dbReference>
<dbReference type="InterPro" id="IPR036220">
    <property type="entry name" value="UDP-Glc/GDP-Man_DH_C_sf"/>
</dbReference>
<gene>
    <name evidence="7" type="ORF">FE257_000064</name>
</gene>
<dbReference type="AlphaFoldDB" id="A0AAD4CZ25"/>
<evidence type="ECO:0000256" key="2">
    <source>
        <dbReference type="ARBA" id="ARBA00012954"/>
    </source>
</evidence>
<evidence type="ECO:0000256" key="4">
    <source>
        <dbReference type="ARBA" id="ARBA00023027"/>
    </source>
</evidence>
<dbReference type="GO" id="GO:0003979">
    <property type="term" value="F:UDP-glucose 6-dehydrogenase activity"/>
    <property type="evidence" value="ECO:0007669"/>
    <property type="project" value="UniProtKB-EC"/>
</dbReference>
<dbReference type="PANTHER" id="PTHR11374">
    <property type="entry name" value="UDP-GLUCOSE DEHYDROGENASE/UDP-MANNAC DEHYDROGENASE"/>
    <property type="match status" value="1"/>
</dbReference>
<dbReference type="GO" id="GO:0051287">
    <property type="term" value="F:NAD binding"/>
    <property type="evidence" value="ECO:0007669"/>
    <property type="project" value="InterPro"/>
</dbReference>
<keyword evidence="3" id="KW-0560">Oxidoreductase</keyword>
<name>A0AAD4CZ25_ASPNN</name>
<feature type="signal peptide" evidence="5">
    <location>
        <begin position="1"/>
        <end position="18"/>
    </location>
</feature>
<dbReference type="InterPro" id="IPR036291">
    <property type="entry name" value="NAD(P)-bd_dom_sf"/>
</dbReference>
<dbReference type="SMART" id="SM00984">
    <property type="entry name" value="UDPG_MGDP_dh_C"/>
    <property type="match status" value="1"/>
</dbReference>
<reference evidence="7" key="2">
    <citation type="submission" date="2020-02" db="EMBL/GenBank/DDBJ databases">
        <authorList>
            <person name="Gilchrist C.L.M."/>
            <person name="Chooi Y.-H."/>
        </authorList>
    </citation>
    <scope>NUCLEOTIDE SEQUENCE</scope>
    <source>
        <strain evidence="7">MST-FP2251</strain>
    </source>
</reference>
<evidence type="ECO:0000313" key="8">
    <source>
        <dbReference type="Proteomes" id="UP001194746"/>
    </source>
</evidence>
<comment type="caution">
    <text evidence="7">The sequence shown here is derived from an EMBL/GenBank/DDBJ whole genome shotgun (WGS) entry which is preliminary data.</text>
</comment>
<dbReference type="SUPFAM" id="SSF52413">
    <property type="entry name" value="UDP-glucose/GDP-mannose dehydrogenase C-terminal domain"/>
    <property type="match status" value="1"/>
</dbReference>